<sequence length="152" mass="16642">MRKLSLSSGPITKLVTRLCCPGNHDLVRNTLQVLARHLPQLRHLTLDVGGLISGRILLDEIPAFRFLCSVKFLNADLQHQRHSGHGAGPDASGALAGLDDGVDDGIVVQIPAVDDWEDLLQRLREKCPFLVDIEYKPLPACRCSSCMLRALG</sequence>
<proteinExistence type="predicted"/>
<reference evidence="2" key="2">
    <citation type="submission" date="2015-01" db="EMBL/GenBank/DDBJ databases">
        <title>Evolutionary Origins and Diversification of the Mycorrhizal Mutualists.</title>
        <authorList>
            <consortium name="DOE Joint Genome Institute"/>
            <consortium name="Mycorrhizal Genomics Consortium"/>
            <person name="Kohler A."/>
            <person name="Kuo A."/>
            <person name="Nagy L.G."/>
            <person name="Floudas D."/>
            <person name="Copeland A."/>
            <person name="Barry K.W."/>
            <person name="Cichocki N."/>
            <person name="Veneault-Fourrey C."/>
            <person name="LaButti K."/>
            <person name="Lindquist E.A."/>
            <person name="Lipzen A."/>
            <person name="Lundell T."/>
            <person name="Morin E."/>
            <person name="Murat C."/>
            <person name="Riley R."/>
            <person name="Ohm R."/>
            <person name="Sun H."/>
            <person name="Tunlid A."/>
            <person name="Henrissat B."/>
            <person name="Grigoriev I.V."/>
            <person name="Hibbett D.S."/>
            <person name="Martin F."/>
        </authorList>
    </citation>
    <scope>NUCLEOTIDE SEQUENCE [LARGE SCALE GENOMIC DNA]</scope>
    <source>
        <strain evidence="2">MUT 4182</strain>
    </source>
</reference>
<dbReference type="OrthoDB" id="613763at2759"/>
<name>A0A0C3QN07_9AGAM</name>
<accession>A0A0C3QN07</accession>
<dbReference type="AlphaFoldDB" id="A0A0C3QN07"/>
<protein>
    <submittedName>
        <fullName evidence="1">Uncharacterized protein</fullName>
    </submittedName>
</protein>
<keyword evidence="2" id="KW-1185">Reference proteome</keyword>
<organism evidence="1 2">
    <name type="scientific">Tulasnella calospora MUT 4182</name>
    <dbReference type="NCBI Taxonomy" id="1051891"/>
    <lineage>
        <taxon>Eukaryota</taxon>
        <taxon>Fungi</taxon>
        <taxon>Dikarya</taxon>
        <taxon>Basidiomycota</taxon>
        <taxon>Agaricomycotina</taxon>
        <taxon>Agaricomycetes</taxon>
        <taxon>Cantharellales</taxon>
        <taxon>Tulasnellaceae</taxon>
        <taxon>Tulasnella</taxon>
    </lineage>
</organism>
<dbReference type="EMBL" id="KN822984">
    <property type="protein sequence ID" value="KIO29336.1"/>
    <property type="molecule type" value="Genomic_DNA"/>
</dbReference>
<reference evidence="1 2" key="1">
    <citation type="submission" date="2014-04" db="EMBL/GenBank/DDBJ databases">
        <authorList>
            <consortium name="DOE Joint Genome Institute"/>
            <person name="Kuo A."/>
            <person name="Girlanda M."/>
            <person name="Perotto S."/>
            <person name="Kohler A."/>
            <person name="Nagy L.G."/>
            <person name="Floudas D."/>
            <person name="Copeland A."/>
            <person name="Barry K.W."/>
            <person name="Cichocki N."/>
            <person name="Veneault-Fourrey C."/>
            <person name="LaButti K."/>
            <person name="Lindquist E.A."/>
            <person name="Lipzen A."/>
            <person name="Lundell T."/>
            <person name="Morin E."/>
            <person name="Murat C."/>
            <person name="Sun H."/>
            <person name="Tunlid A."/>
            <person name="Henrissat B."/>
            <person name="Grigoriev I.V."/>
            <person name="Hibbett D.S."/>
            <person name="Martin F."/>
            <person name="Nordberg H.P."/>
            <person name="Cantor M.N."/>
            <person name="Hua S.X."/>
        </authorList>
    </citation>
    <scope>NUCLEOTIDE SEQUENCE [LARGE SCALE GENOMIC DNA]</scope>
    <source>
        <strain evidence="1 2">MUT 4182</strain>
    </source>
</reference>
<dbReference type="Proteomes" id="UP000054248">
    <property type="component" value="Unassembled WGS sequence"/>
</dbReference>
<evidence type="ECO:0000313" key="2">
    <source>
        <dbReference type="Proteomes" id="UP000054248"/>
    </source>
</evidence>
<gene>
    <name evidence="1" type="ORF">M407DRAFT_170899</name>
</gene>
<evidence type="ECO:0000313" key="1">
    <source>
        <dbReference type="EMBL" id="KIO29336.1"/>
    </source>
</evidence>
<dbReference type="HOGENOM" id="CLU_162193_0_0_1"/>